<dbReference type="Pfam" id="PF01872">
    <property type="entry name" value="RibD_C"/>
    <property type="match status" value="1"/>
</dbReference>
<evidence type="ECO:0000259" key="4">
    <source>
        <dbReference type="Pfam" id="PF01872"/>
    </source>
</evidence>
<keyword evidence="3" id="KW-0560">Oxidoreductase</keyword>
<dbReference type="OrthoDB" id="9800865at2"/>
<proteinExistence type="predicted"/>
<name>A0A4R6UZ27_9ACTN</name>
<dbReference type="SUPFAM" id="SSF53597">
    <property type="entry name" value="Dihydrofolate reductase-like"/>
    <property type="match status" value="1"/>
</dbReference>
<dbReference type="RefSeq" id="WP_133742063.1">
    <property type="nucleotide sequence ID" value="NZ_SNYN01000010.1"/>
</dbReference>
<gene>
    <name evidence="5" type="ORF">EV190_11064</name>
</gene>
<dbReference type="InterPro" id="IPR002734">
    <property type="entry name" value="RibDG_C"/>
</dbReference>
<dbReference type="Proteomes" id="UP000295281">
    <property type="component" value="Unassembled WGS sequence"/>
</dbReference>
<protein>
    <submittedName>
        <fullName evidence="5">5-amino-6-(5-phosphoribosylamino)uracil reductase</fullName>
    </submittedName>
</protein>
<evidence type="ECO:0000256" key="2">
    <source>
        <dbReference type="ARBA" id="ARBA00022857"/>
    </source>
</evidence>
<dbReference type="GO" id="GO:0009231">
    <property type="term" value="P:riboflavin biosynthetic process"/>
    <property type="evidence" value="ECO:0007669"/>
    <property type="project" value="InterPro"/>
</dbReference>
<dbReference type="EMBL" id="SNYN01000010">
    <property type="protein sequence ID" value="TDQ51576.1"/>
    <property type="molecule type" value="Genomic_DNA"/>
</dbReference>
<comment type="caution">
    <text evidence="5">The sequence shown here is derived from an EMBL/GenBank/DDBJ whole genome shotgun (WGS) entry which is preliminary data.</text>
</comment>
<dbReference type="PANTHER" id="PTHR38011">
    <property type="entry name" value="DIHYDROFOLATE REDUCTASE FAMILY PROTEIN (AFU_ORTHOLOGUE AFUA_8G06820)"/>
    <property type="match status" value="1"/>
</dbReference>
<evidence type="ECO:0000256" key="3">
    <source>
        <dbReference type="ARBA" id="ARBA00023002"/>
    </source>
</evidence>
<organism evidence="5 6">
    <name type="scientific">Actinorugispora endophytica</name>
    <dbReference type="NCBI Taxonomy" id="1605990"/>
    <lineage>
        <taxon>Bacteria</taxon>
        <taxon>Bacillati</taxon>
        <taxon>Actinomycetota</taxon>
        <taxon>Actinomycetes</taxon>
        <taxon>Streptosporangiales</taxon>
        <taxon>Nocardiopsidaceae</taxon>
        <taxon>Actinorugispora</taxon>
    </lineage>
</organism>
<keyword evidence="2" id="KW-0521">NADP</keyword>
<evidence type="ECO:0000256" key="1">
    <source>
        <dbReference type="ARBA" id="ARBA00005104"/>
    </source>
</evidence>
<evidence type="ECO:0000313" key="5">
    <source>
        <dbReference type="EMBL" id="TDQ51576.1"/>
    </source>
</evidence>
<dbReference type="InterPro" id="IPR024072">
    <property type="entry name" value="DHFR-like_dom_sf"/>
</dbReference>
<evidence type="ECO:0000313" key="6">
    <source>
        <dbReference type="Proteomes" id="UP000295281"/>
    </source>
</evidence>
<dbReference type="PANTHER" id="PTHR38011:SF7">
    <property type="entry name" value="2,5-DIAMINO-6-RIBOSYLAMINO-4(3H)-PYRIMIDINONE 5'-PHOSPHATE REDUCTASE"/>
    <property type="match status" value="1"/>
</dbReference>
<sequence length="218" mass="23173">MSLDGRVDDLSRERLRLSDEADFDEVDELRAGCDAILVGAGTVRADNPRLLVRSPERQRRRLAGGRPAHLLKVVLSASGELDPAARVFTTGDAGAVVYVADGARAGTERRFAGAVTVDVVAAGDPVDLGTVLADLARRGVRRLMVEGGGAVHTAFLTRGLADELRLAVAPFFVGQRDAPRFVRPGVFPQGPGARMRLLESRAVGDMAVLRYTTEGESG</sequence>
<dbReference type="InterPro" id="IPR050765">
    <property type="entry name" value="Riboflavin_Biosynth_HTPR"/>
</dbReference>
<dbReference type="Gene3D" id="3.40.430.10">
    <property type="entry name" value="Dihydrofolate Reductase, subunit A"/>
    <property type="match status" value="1"/>
</dbReference>
<dbReference type="GO" id="GO:0008703">
    <property type="term" value="F:5-amino-6-(5-phosphoribosylamino)uracil reductase activity"/>
    <property type="evidence" value="ECO:0007669"/>
    <property type="project" value="InterPro"/>
</dbReference>
<comment type="pathway">
    <text evidence="1">Cofactor biosynthesis; riboflavin biosynthesis.</text>
</comment>
<keyword evidence="6" id="KW-1185">Reference proteome</keyword>
<accession>A0A4R6UZ27</accession>
<feature type="domain" description="Bacterial bifunctional deaminase-reductase C-terminal" evidence="4">
    <location>
        <begin position="1"/>
        <end position="207"/>
    </location>
</feature>
<reference evidence="5 6" key="1">
    <citation type="submission" date="2019-03" db="EMBL/GenBank/DDBJ databases">
        <title>Genomic Encyclopedia of Type Strains, Phase IV (KMG-IV): sequencing the most valuable type-strain genomes for metagenomic binning, comparative biology and taxonomic classification.</title>
        <authorList>
            <person name="Goeker M."/>
        </authorList>
    </citation>
    <scope>NUCLEOTIDE SEQUENCE [LARGE SCALE GENOMIC DNA]</scope>
    <source>
        <strain evidence="5 6">DSM 46770</strain>
    </source>
</reference>
<dbReference type="AlphaFoldDB" id="A0A4R6UZ27"/>